<organism evidence="3 4">
    <name type="scientific">Scytonema millei VB511283</name>
    <dbReference type="NCBI Taxonomy" id="1245923"/>
    <lineage>
        <taxon>Bacteria</taxon>
        <taxon>Bacillati</taxon>
        <taxon>Cyanobacteriota</taxon>
        <taxon>Cyanophyceae</taxon>
        <taxon>Nostocales</taxon>
        <taxon>Scytonemataceae</taxon>
        <taxon>Scytonema</taxon>
    </lineage>
</organism>
<gene>
    <name evidence="3" type="ORF">QH73_0008015</name>
</gene>
<dbReference type="Pfam" id="PF11741">
    <property type="entry name" value="AMIN"/>
    <property type="match status" value="1"/>
</dbReference>
<feature type="region of interest" description="Disordered" evidence="1">
    <location>
        <begin position="199"/>
        <end position="238"/>
    </location>
</feature>
<reference evidence="3 4" key="1">
    <citation type="journal article" date="2015" name="Genome Announc.">
        <title>Draft Genome Sequence of the Terrestrial Cyanobacterium Scytonema millei VB511283, Isolated from Eastern India.</title>
        <authorList>
            <person name="Sen D."/>
            <person name="Chandrababunaidu M.M."/>
            <person name="Singh D."/>
            <person name="Sanghi N."/>
            <person name="Ghorai A."/>
            <person name="Mishra G.P."/>
            <person name="Madduluri M."/>
            <person name="Adhikary S.P."/>
            <person name="Tripathy S."/>
        </authorList>
    </citation>
    <scope>NUCLEOTIDE SEQUENCE [LARGE SCALE GENOMIC DNA]</scope>
    <source>
        <strain evidence="3 4">VB511283</strain>
    </source>
</reference>
<proteinExistence type="predicted"/>
<accession>A0A9X5I472</accession>
<dbReference type="RefSeq" id="WP_039716838.1">
    <property type="nucleotide sequence ID" value="NZ_JTJC03000002.1"/>
</dbReference>
<name>A0A9X5I472_9CYAN</name>
<feature type="compositionally biased region" description="Polar residues" evidence="1">
    <location>
        <begin position="207"/>
        <end position="218"/>
    </location>
</feature>
<evidence type="ECO:0000313" key="3">
    <source>
        <dbReference type="EMBL" id="NHC34606.1"/>
    </source>
</evidence>
<sequence length="238" mass="25224">MILRLSVRLLLAIVVAGSAIAVLLGTPAKGEEVGENNREVNNNIPQLSEVELPATSDRMLVQSPTNPPATPGEIVSITGVQVNPTDKGVEIILQTTQGKVLQPVTLVLGRSYIANIPNAVLALPQGREFRQDNPASGITRVAVTQATANSIRVVVTGETALPQVQLYDSPGEGLIFSFTPGTSTAQPTVEDEQREIVVTGEQDEGYNPSSATTATRTDTPLRDIPQSIHSSSQLSEIK</sequence>
<comment type="caution">
    <text evidence="3">The sequence shown here is derived from an EMBL/GenBank/DDBJ whole genome shotgun (WGS) entry which is preliminary data.</text>
</comment>
<dbReference type="OrthoDB" id="9779724at2"/>
<keyword evidence="4" id="KW-1185">Reference proteome</keyword>
<evidence type="ECO:0000313" key="4">
    <source>
        <dbReference type="Proteomes" id="UP000031532"/>
    </source>
</evidence>
<feature type="domain" description="AMIN" evidence="2">
    <location>
        <begin position="80"/>
        <end position="166"/>
    </location>
</feature>
<dbReference type="AlphaFoldDB" id="A0A9X5I472"/>
<evidence type="ECO:0000256" key="1">
    <source>
        <dbReference type="SAM" id="MobiDB-lite"/>
    </source>
</evidence>
<feature type="compositionally biased region" description="Polar residues" evidence="1">
    <location>
        <begin position="227"/>
        <end position="238"/>
    </location>
</feature>
<dbReference type="InterPro" id="IPR021731">
    <property type="entry name" value="AMIN_dom"/>
</dbReference>
<dbReference type="EMBL" id="JTJC03000002">
    <property type="protein sequence ID" value="NHC34606.1"/>
    <property type="molecule type" value="Genomic_DNA"/>
</dbReference>
<dbReference type="Proteomes" id="UP000031532">
    <property type="component" value="Unassembled WGS sequence"/>
</dbReference>
<protein>
    <submittedName>
        <fullName evidence="3">AMIN domain-containing protein</fullName>
    </submittedName>
</protein>
<evidence type="ECO:0000259" key="2">
    <source>
        <dbReference type="Pfam" id="PF11741"/>
    </source>
</evidence>